<dbReference type="EMBL" id="CM042012">
    <property type="protein sequence ID" value="KAI3753966.1"/>
    <property type="molecule type" value="Genomic_DNA"/>
</dbReference>
<reference evidence="2" key="1">
    <citation type="journal article" date="2022" name="Mol. Ecol. Resour.">
        <title>The genomes of chicory, endive, great burdock and yacon provide insights into Asteraceae palaeo-polyploidization history and plant inulin production.</title>
        <authorList>
            <person name="Fan W."/>
            <person name="Wang S."/>
            <person name="Wang H."/>
            <person name="Wang A."/>
            <person name="Jiang F."/>
            <person name="Liu H."/>
            <person name="Zhao H."/>
            <person name="Xu D."/>
            <person name="Zhang Y."/>
        </authorList>
    </citation>
    <scope>NUCLEOTIDE SEQUENCE [LARGE SCALE GENOMIC DNA]</scope>
    <source>
        <strain evidence="2">cv. Punajuju</strain>
    </source>
</reference>
<keyword evidence="2" id="KW-1185">Reference proteome</keyword>
<dbReference type="Proteomes" id="UP001055811">
    <property type="component" value="Linkage Group LG04"/>
</dbReference>
<evidence type="ECO:0000313" key="1">
    <source>
        <dbReference type="EMBL" id="KAI3753966.1"/>
    </source>
</evidence>
<protein>
    <submittedName>
        <fullName evidence="1">Uncharacterized protein</fullName>
    </submittedName>
</protein>
<accession>A0ACB9E5G6</accession>
<reference evidence="1 2" key="2">
    <citation type="journal article" date="2022" name="Mol. Ecol. Resour.">
        <title>The genomes of chicory, endive, great burdock and yacon provide insights into Asteraceae paleo-polyploidization history and plant inulin production.</title>
        <authorList>
            <person name="Fan W."/>
            <person name="Wang S."/>
            <person name="Wang H."/>
            <person name="Wang A."/>
            <person name="Jiang F."/>
            <person name="Liu H."/>
            <person name="Zhao H."/>
            <person name="Xu D."/>
            <person name="Zhang Y."/>
        </authorList>
    </citation>
    <scope>NUCLEOTIDE SEQUENCE [LARGE SCALE GENOMIC DNA]</scope>
    <source>
        <strain evidence="2">cv. Punajuju</strain>
        <tissue evidence="1">Leaves</tissue>
    </source>
</reference>
<evidence type="ECO:0000313" key="2">
    <source>
        <dbReference type="Proteomes" id="UP001055811"/>
    </source>
</evidence>
<proteinExistence type="predicted"/>
<name>A0ACB9E5G6_CICIN</name>
<gene>
    <name evidence="1" type="ORF">L2E82_26032</name>
</gene>
<organism evidence="1 2">
    <name type="scientific">Cichorium intybus</name>
    <name type="common">Chicory</name>
    <dbReference type="NCBI Taxonomy" id="13427"/>
    <lineage>
        <taxon>Eukaryota</taxon>
        <taxon>Viridiplantae</taxon>
        <taxon>Streptophyta</taxon>
        <taxon>Embryophyta</taxon>
        <taxon>Tracheophyta</taxon>
        <taxon>Spermatophyta</taxon>
        <taxon>Magnoliopsida</taxon>
        <taxon>eudicotyledons</taxon>
        <taxon>Gunneridae</taxon>
        <taxon>Pentapetalae</taxon>
        <taxon>asterids</taxon>
        <taxon>campanulids</taxon>
        <taxon>Asterales</taxon>
        <taxon>Asteraceae</taxon>
        <taxon>Cichorioideae</taxon>
        <taxon>Cichorieae</taxon>
        <taxon>Cichoriinae</taxon>
        <taxon>Cichorium</taxon>
    </lineage>
</organism>
<sequence>MILAPEALACLMISVEVKNGFAIVDMASMKEVPLRNEKTNSGEEPLTKFIVLEILGKSTLIDALANRIAKGSLKGTVTLNGEQLESKLLDLYYYFVMGFAFYTKISCFCEILMIKLCFRIDSLDIDMKDQKLTVIGVADPVCIVGKLRKRGHAEIPTIEQVKEETKSPGGTKSLVEFNKSCKKLKRSRNSIAAGNETPTHGLSLKEAISASISRGKLVSVAGASNDISPNSNSPPCTGISTIPQKEFRNG</sequence>
<comment type="caution">
    <text evidence="1">The sequence shown here is derived from an EMBL/GenBank/DDBJ whole genome shotgun (WGS) entry which is preliminary data.</text>
</comment>